<name>A0ABY5MIL0_9HYPH</name>
<accession>A0ABY5MIL0</accession>
<dbReference type="NCBIfam" id="NF033516">
    <property type="entry name" value="transpos_IS3"/>
    <property type="match status" value="1"/>
</dbReference>
<dbReference type="Gene3D" id="3.30.420.10">
    <property type="entry name" value="Ribonuclease H-like superfamily/Ribonuclease H"/>
    <property type="match status" value="1"/>
</dbReference>
<dbReference type="Pfam" id="PF13276">
    <property type="entry name" value="HTH_21"/>
    <property type="match status" value="1"/>
</dbReference>
<dbReference type="InterPro" id="IPR012337">
    <property type="entry name" value="RNaseH-like_sf"/>
</dbReference>
<dbReference type="InterPro" id="IPR050900">
    <property type="entry name" value="Transposase_IS3/IS150/IS904"/>
</dbReference>
<reference evidence="2 3" key="1">
    <citation type="submission" date="2018-07" db="EMBL/GenBank/DDBJ databases">
        <title>Genome sequence of Nitratireductor thuwali#1536.</title>
        <authorList>
            <person name="Michoud G."/>
            <person name="Merlino G."/>
            <person name="Sefrji F.O."/>
            <person name="Daffonchio D."/>
        </authorList>
    </citation>
    <scope>NUCLEOTIDE SEQUENCE [LARGE SCALE GENOMIC DNA]</scope>
    <source>
        <strain evidence="3">Nit1536</strain>
    </source>
</reference>
<keyword evidence="3" id="KW-1185">Reference proteome</keyword>
<evidence type="ECO:0000313" key="2">
    <source>
        <dbReference type="EMBL" id="UUP17041.1"/>
    </source>
</evidence>
<dbReference type="InterPro" id="IPR036397">
    <property type="entry name" value="RNaseH_sf"/>
</dbReference>
<dbReference type="InterPro" id="IPR001584">
    <property type="entry name" value="Integrase_cat-core"/>
</dbReference>
<gene>
    <name evidence="2" type="ORF">NTH_01492</name>
</gene>
<dbReference type="Pfam" id="PF00665">
    <property type="entry name" value="rve"/>
    <property type="match status" value="1"/>
</dbReference>
<dbReference type="InterPro" id="IPR048020">
    <property type="entry name" value="Transpos_IS3"/>
</dbReference>
<dbReference type="PANTHER" id="PTHR46889:SF7">
    <property type="entry name" value="TRANSPOSASE FOR INSERTION SEQUENCE ELEMENT IS904"/>
    <property type="match status" value="1"/>
</dbReference>
<dbReference type="EMBL" id="CP030941">
    <property type="protein sequence ID" value="UUP17041.1"/>
    <property type="molecule type" value="Genomic_DNA"/>
</dbReference>
<protein>
    <recommendedName>
        <fullName evidence="1">Integrase catalytic domain-containing protein</fullName>
    </recommendedName>
</protein>
<evidence type="ECO:0000259" key="1">
    <source>
        <dbReference type="PROSITE" id="PS50994"/>
    </source>
</evidence>
<sequence>MGIARSTYYDHPQKQADDTAIVEAMFAICDEFEFYGYRRVGAALRQQGLVVNHKKIRRLMREHDLQPKLRRRFVVTTDSDHDGPIFPNLAKDFVSTGPNQLWVSDITYVAVPGRFTYVAIILDAWSRLIVGYAIGRSIDARLTITALTAAIQRRKPMSGLIHHSDRGGQYAAALYRETLSRNGLIGSMGRRGNPYDNAKAESFMKTLKIEAVYPMAFENFEEVAEYLPHLTCSPEMSSLCG</sequence>
<dbReference type="Proteomes" id="UP001342418">
    <property type="component" value="Chromosome"/>
</dbReference>
<dbReference type="PANTHER" id="PTHR46889">
    <property type="entry name" value="TRANSPOSASE INSF FOR INSERTION SEQUENCE IS3B-RELATED"/>
    <property type="match status" value="1"/>
</dbReference>
<dbReference type="SUPFAM" id="SSF53098">
    <property type="entry name" value="Ribonuclease H-like"/>
    <property type="match status" value="1"/>
</dbReference>
<dbReference type="InterPro" id="IPR025948">
    <property type="entry name" value="HTH-like_dom"/>
</dbReference>
<feature type="domain" description="Integrase catalytic" evidence="1">
    <location>
        <begin position="94"/>
        <end position="241"/>
    </location>
</feature>
<evidence type="ECO:0000313" key="3">
    <source>
        <dbReference type="Proteomes" id="UP001342418"/>
    </source>
</evidence>
<organism evidence="2 3">
    <name type="scientific">Nitratireductor thuwali</name>
    <dbReference type="NCBI Taxonomy" id="2267699"/>
    <lineage>
        <taxon>Bacteria</taxon>
        <taxon>Pseudomonadati</taxon>
        <taxon>Pseudomonadota</taxon>
        <taxon>Alphaproteobacteria</taxon>
        <taxon>Hyphomicrobiales</taxon>
        <taxon>Phyllobacteriaceae</taxon>
        <taxon>Nitratireductor</taxon>
    </lineage>
</organism>
<proteinExistence type="predicted"/>
<dbReference type="PROSITE" id="PS50994">
    <property type="entry name" value="INTEGRASE"/>
    <property type="match status" value="1"/>
</dbReference>